<evidence type="ECO:0000313" key="4">
    <source>
        <dbReference type="RefSeq" id="XP_054834007.1"/>
    </source>
</evidence>
<dbReference type="KEGG" id="emc:129328753"/>
<dbReference type="Proteomes" id="UP001190640">
    <property type="component" value="Chromosome 4"/>
</dbReference>
<feature type="region of interest" description="Disordered" evidence="1">
    <location>
        <begin position="1"/>
        <end position="29"/>
    </location>
</feature>
<gene>
    <name evidence="4" type="primary">LOC129328753</name>
</gene>
<protein>
    <submittedName>
        <fullName evidence="4">Zinc finger protein 557-like</fullName>
    </submittedName>
</protein>
<evidence type="ECO:0000313" key="3">
    <source>
        <dbReference type="Proteomes" id="UP001190640"/>
    </source>
</evidence>
<feature type="domain" description="KRAB" evidence="2">
    <location>
        <begin position="36"/>
        <end position="107"/>
    </location>
</feature>
<dbReference type="Gene3D" id="6.10.140.140">
    <property type="match status" value="1"/>
</dbReference>
<evidence type="ECO:0000259" key="2">
    <source>
        <dbReference type="PROSITE" id="PS50805"/>
    </source>
</evidence>
<organism evidence="3 4">
    <name type="scientific">Eublepharis macularius</name>
    <name type="common">Leopard gecko</name>
    <name type="synonym">Cyrtodactylus macularius</name>
    <dbReference type="NCBI Taxonomy" id="481883"/>
    <lineage>
        <taxon>Eukaryota</taxon>
        <taxon>Metazoa</taxon>
        <taxon>Chordata</taxon>
        <taxon>Craniata</taxon>
        <taxon>Vertebrata</taxon>
        <taxon>Euteleostomi</taxon>
        <taxon>Lepidosauria</taxon>
        <taxon>Squamata</taxon>
        <taxon>Bifurcata</taxon>
        <taxon>Gekkota</taxon>
        <taxon>Eublepharidae</taxon>
        <taxon>Eublepharinae</taxon>
        <taxon>Eublepharis</taxon>
    </lineage>
</organism>
<reference evidence="4" key="1">
    <citation type="submission" date="2025-08" db="UniProtKB">
        <authorList>
            <consortium name="RefSeq"/>
        </authorList>
    </citation>
    <scope>IDENTIFICATION</scope>
    <source>
        <tissue evidence="4">Blood</tissue>
    </source>
</reference>
<proteinExistence type="predicted"/>
<name>A0AA97J9C8_EUBMA</name>
<dbReference type="GeneID" id="129328753"/>
<dbReference type="AlphaFoldDB" id="A0AA97J9C8"/>
<keyword evidence="3" id="KW-1185">Reference proteome</keyword>
<dbReference type="RefSeq" id="XP_054834007.1">
    <property type="nucleotide sequence ID" value="XM_054978032.1"/>
</dbReference>
<dbReference type="Pfam" id="PF01352">
    <property type="entry name" value="KRAB"/>
    <property type="match status" value="1"/>
</dbReference>
<accession>A0AA97J9C8</accession>
<dbReference type="PROSITE" id="PS50805">
    <property type="entry name" value="KRAB"/>
    <property type="match status" value="1"/>
</dbReference>
<dbReference type="InterPro" id="IPR050169">
    <property type="entry name" value="Krueppel_C2H2_ZnF"/>
</dbReference>
<evidence type="ECO:0000256" key="1">
    <source>
        <dbReference type="SAM" id="MobiDB-lite"/>
    </source>
</evidence>
<dbReference type="InterPro" id="IPR001909">
    <property type="entry name" value="KRAB"/>
</dbReference>
<dbReference type="SMART" id="SM00349">
    <property type="entry name" value="KRAB"/>
    <property type="match status" value="1"/>
</dbReference>
<sequence>MAGRDLQGKTALRPSLPSPPRVEGKRAAMQPIQDSVSFEEVAVHFTQGEWALLSPPQRALYKEVMLKNFGHVASLGSQIAKPDLISWLEEEEELFLLFSEEMEGPTGSCLDLSWDCVLPALPSIPFKI</sequence>
<dbReference type="InterPro" id="IPR036051">
    <property type="entry name" value="KRAB_dom_sf"/>
</dbReference>
<dbReference type="SUPFAM" id="SSF109640">
    <property type="entry name" value="KRAB domain (Kruppel-associated box)"/>
    <property type="match status" value="1"/>
</dbReference>
<dbReference type="PANTHER" id="PTHR23232">
    <property type="entry name" value="KRAB DOMAIN C2H2 ZINC FINGER"/>
    <property type="match status" value="1"/>
</dbReference>
<dbReference type="PANTHER" id="PTHR23232:SF142">
    <property type="entry name" value="GASTRULA ZINC FINGER PROTEIN XLCGF57.1-LIKE-RELATED"/>
    <property type="match status" value="1"/>
</dbReference>
<dbReference type="GO" id="GO:0006355">
    <property type="term" value="P:regulation of DNA-templated transcription"/>
    <property type="evidence" value="ECO:0007669"/>
    <property type="project" value="InterPro"/>
</dbReference>
<dbReference type="CDD" id="cd07765">
    <property type="entry name" value="KRAB_A-box"/>
    <property type="match status" value="1"/>
</dbReference>